<comment type="caution">
    <text evidence="2">The sequence shown here is derived from an EMBL/GenBank/DDBJ whole genome shotgun (WGS) entry which is preliminary data.</text>
</comment>
<dbReference type="EMBL" id="MU003795">
    <property type="protein sequence ID" value="KAF2720864.1"/>
    <property type="molecule type" value="Genomic_DNA"/>
</dbReference>
<dbReference type="Proteomes" id="UP000799441">
    <property type="component" value="Unassembled WGS sequence"/>
</dbReference>
<gene>
    <name evidence="2" type="ORF">K431DRAFT_329432</name>
</gene>
<dbReference type="InterPro" id="IPR029058">
    <property type="entry name" value="AB_hydrolase_fold"/>
</dbReference>
<dbReference type="AlphaFoldDB" id="A0A9P4Q6W4"/>
<dbReference type="Pfam" id="PF12697">
    <property type="entry name" value="Abhydrolase_6"/>
    <property type="match status" value="1"/>
</dbReference>
<evidence type="ECO:0000313" key="2">
    <source>
        <dbReference type="EMBL" id="KAF2720864.1"/>
    </source>
</evidence>
<dbReference type="InterPro" id="IPR000639">
    <property type="entry name" value="Epox_hydrolase-like"/>
</dbReference>
<dbReference type="InterPro" id="IPR000073">
    <property type="entry name" value="AB_hydrolase_1"/>
</dbReference>
<organism evidence="2 3">
    <name type="scientific">Polychaeton citri CBS 116435</name>
    <dbReference type="NCBI Taxonomy" id="1314669"/>
    <lineage>
        <taxon>Eukaryota</taxon>
        <taxon>Fungi</taxon>
        <taxon>Dikarya</taxon>
        <taxon>Ascomycota</taxon>
        <taxon>Pezizomycotina</taxon>
        <taxon>Dothideomycetes</taxon>
        <taxon>Dothideomycetidae</taxon>
        <taxon>Capnodiales</taxon>
        <taxon>Capnodiaceae</taxon>
        <taxon>Polychaeton</taxon>
    </lineage>
</organism>
<dbReference type="PANTHER" id="PTHR43798:SF33">
    <property type="entry name" value="HYDROLASE, PUTATIVE (AFU_ORTHOLOGUE AFUA_2G14860)-RELATED"/>
    <property type="match status" value="1"/>
</dbReference>
<dbReference type="SUPFAM" id="SSF53474">
    <property type="entry name" value="alpha/beta-Hydrolases"/>
    <property type="match status" value="1"/>
</dbReference>
<evidence type="ECO:0000259" key="1">
    <source>
        <dbReference type="Pfam" id="PF12697"/>
    </source>
</evidence>
<accession>A0A9P4Q6W4</accession>
<reference evidence="2" key="1">
    <citation type="journal article" date="2020" name="Stud. Mycol.">
        <title>101 Dothideomycetes genomes: a test case for predicting lifestyles and emergence of pathogens.</title>
        <authorList>
            <person name="Haridas S."/>
            <person name="Albert R."/>
            <person name="Binder M."/>
            <person name="Bloem J."/>
            <person name="Labutti K."/>
            <person name="Salamov A."/>
            <person name="Andreopoulos B."/>
            <person name="Baker S."/>
            <person name="Barry K."/>
            <person name="Bills G."/>
            <person name="Bluhm B."/>
            <person name="Cannon C."/>
            <person name="Castanera R."/>
            <person name="Culley D."/>
            <person name="Daum C."/>
            <person name="Ezra D."/>
            <person name="Gonzalez J."/>
            <person name="Henrissat B."/>
            <person name="Kuo A."/>
            <person name="Liang C."/>
            <person name="Lipzen A."/>
            <person name="Lutzoni F."/>
            <person name="Magnuson J."/>
            <person name="Mondo S."/>
            <person name="Nolan M."/>
            <person name="Ohm R."/>
            <person name="Pangilinan J."/>
            <person name="Park H.-J."/>
            <person name="Ramirez L."/>
            <person name="Alfaro M."/>
            <person name="Sun H."/>
            <person name="Tritt A."/>
            <person name="Yoshinaga Y."/>
            <person name="Zwiers L.-H."/>
            <person name="Turgeon B."/>
            <person name="Goodwin S."/>
            <person name="Spatafora J."/>
            <person name="Crous P."/>
            <person name="Grigoriev I."/>
        </authorList>
    </citation>
    <scope>NUCLEOTIDE SEQUENCE</scope>
    <source>
        <strain evidence="2">CBS 116435</strain>
    </source>
</reference>
<dbReference type="GO" id="GO:0003824">
    <property type="term" value="F:catalytic activity"/>
    <property type="evidence" value="ECO:0007669"/>
    <property type="project" value="InterPro"/>
</dbReference>
<dbReference type="GO" id="GO:0016020">
    <property type="term" value="C:membrane"/>
    <property type="evidence" value="ECO:0007669"/>
    <property type="project" value="TreeGrafter"/>
</dbReference>
<feature type="domain" description="AB hydrolase-1" evidence="1">
    <location>
        <begin position="8"/>
        <end position="244"/>
    </location>
</feature>
<proteinExistence type="predicted"/>
<dbReference type="PANTHER" id="PTHR43798">
    <property type="entry name" value="MONOACYLGLYCEROL LIPASE"/>
    <property type="match status" value="1"/>
</dbReference>
<name>A0A9P4Q6W4_9PEZI</name>
<feature type="non-terminal residue" evidence="2">
    <location>
        <position position="1"/>
    </location>
</feature>
<sequence length="253" mass="27383">SSTSSPTLLLIHFWGGTNQIFSPLIDHLSTTVTVVAPSFHGWGESTETNDDCASQDAYEIADYAEYIISLLLANGIIVLGHSMGSKIAYLVRGLIFVASAPAASFVLPDEMREQQIHAYDEIETAEFVIRNVLLGRPESVNGQVVEQIAREAVAGVQEAKRAWPAYGMGEVYGEDVVKTVQELAMQKVCKVLVVGGELDRVETAENVEKNVVKVLEGAGAKVEFNVLDGVGHLVPVEAAEKLAKTVERFVVQI</sequence>
<dbReference type="Gene3D" id="3.40.50.1820">
    <property type="entry name" value="alpha/beta hydrolase"/>
    <property type="match status" value="1"/>
</dbReference>
<dbReference type="OrthoDB" id="2498029at2759"/>
<keyword evidence="3" id="KW-1185">Reference proteome</keyword>
<dbReference type="PRINTS" id="PR00412">
    <property type="entry name" value="EPOXHYDRLASE"/>
</dbReference>
<evidence type="ECO:0000313" key="3">
    <source>
        <dbReference type="Proteomes" id="UP000799441"/>
    </source>
</evidence>
<protein>
    <submittedName>
        <fullName evidence="2">Alpha/beta-hydrolase</fullName>
    </submittedName>
</protein>
<dbReference type="InterPro" id="IPR050266">
    <property type="entry name" value="AB_hydrolase_sf"/>
</dbReference>